<dbReference type="RefSeq" id="XP_045961835.1">
    <property type="nucleotide sequence ID" value="XM_046099587.1"/>
</dbReference>
<sequence>MALAMKATGCLSLSLLLDIAKKKKKRSILCNRSSSQATMLSVPSKRVGTVDPLTARLTDGVAAVPLAKVLHVLNRGLSKKTAQPHAQNQRRDLHSTGAAYTNDSDGLRPLTRGLHLAAEGVNGNFTRDFIVGLAAAAGATIAFTIIVCFLALCGPDLIGRCCMGRKRHHQEHWFDARDAEKGHPFVQSSHSLMPAYAGRTLRHLEHFKYQWLALFPSDRMVEQVGPAVLDVDTSLEQRLYIISTRVGRPKEGIVAMAEVEEQGQRPTDFTALVLPTNPLELEDGQGGRGTPD</sequence>
<dbReference type="Proteomes" id="UP000758603">
    <property type="component" value="Unassembled WGS sequence"/>
</dbReference>
<reference evidence="2" key="1">
    <citation type="journal article" date="2021" name="Nat. Commun.">
        <title>Genetic determinants of endophytism in the Arabidopsis root mycobiome.</title>
        <authorList>
            <person name="Mesny F."/>
            <person name="Miyauchi S."/>
            <person name="Thiergart T."/>
            <person name="Pickel B."/>
            <person name="Atanasova L."/>
            <person name="Karlsson M."/>
            <person name="Huettel B."/>
            <person name="Barry K.W."/>
            <person name="Haridas S."/>
            <person name="Chen C."/>
            <person name="Bauer D."/>
            <person name="Andreopoulos W."/>
            <person name="Pangilinan J."/>
            <person name="LaButti K."/>
            <person name="Riley R."/>
            <person name="Lipzen A."/>
            <person name="Clum A."/>
            <person name="Drula E."/>
            <person name="Henrissat B."/>
            <person name="Kohler A."/>
            <person name="Grigoriev I.V."/>
            <person name="Martin F.M."/>
            <person name="Hacquard S."/>
        </authorList>
    </citation>
    <scope>NUCLEOTIDE SEQUENCE</scope>
    <source>
        <strain evidence="2">MPI-SDFR-AT-0073</strain>
    </source>
</reference>
<evidence type="ECO:0000256" key="1">
    <source>
        <dbReference type="SAM" id="Phobius"/>
    </source>
</evidence>
<comment type="caution">
    <text evidence="2">The sequence shown here is derived from an EMBL/GenBank/DDBJ whole genome shotgun (WGS) entry which is preliminary data.</text>
</comment>
<dbReference type="GeneID" id="70128479"/>
<keyword evidence="3" id="KW-1185">Reference proteome</keyword>
<keyword evidence="1" id="KW-1133">Transmembrane helix</keyword>
<evidence type="ECO:0000313" key="2">
    <source>
        <dbReference type="EMBL" id="KAH6657601.1"/>
    </source>
</evidence>
<gene>
    <name evidence="2" type="ORF">BKA67DRAFT_532800</name>
</gene>
<name>A0A9P8USX3_9PEZI</name>
<accession>A0A9P8USX3</accession>
<dbReference type="AlphaFoldDB" id="A0A9P8USX3"/>
<keyword evidence="1" id="KW-0812">Transmembrane</keyword>
<proteinExistence type="predicted"/>
<protein>
    <submittedName>
        <fullName evidence="2">Uncharacterized protein</fullName>
    </submittedName>
</protein>
<organism evidence="2 3">
    <name type="scientific">Truncatella angustata</name>
    <dbReference type="NCBI Taxonomy" id="152316"/>
    <lineage>
        <taxon>Eukaryota</taxon>
        <taxon>Fungi</taxon>
        <taxon>Dikarya</taxon>
        <taxon>Ascomycota</taxon>
        <taxon>Pezizomycotina</taxon>
        <taxon>Sordariomycetes</taxon>
        <taxon>Xylariomycetidae</taxon>
        <taxon>Amphisphaeriales</taxon>
        <taxon>Sporocadaceae</taxon>
        <taxon>Truncatella</taxon>
    </lineage>
</organism>
<dbReference type="EMBL" id="JAGPXC010000002">
    <property type="protein sequence ID" value="KAH6657601.1"/>
    <property type="molecule type" value="Genomic_DNA"/>
</dbReference>
<keyword evidence="1" id="KW-0472">Membrane</keyword>
<evidence type="ECO:0000313" key="3">
    <source>
        <dbReference type="Proteomes" id="UP000758603"/>
    </source>
</evidence>
<feature type="transmembrane region" description="Helical" evidence="1">
    <location>
        <begin position="129"/>
        <end position="158"/>
    </location>
</feature>